<dbReference type="InterPro" id="IPR050206">
    <property type="entry name" value="FtsK/SpoIIIE/SftA"/>
</dbReference>
<feature type="compositionally biased region" description="Basic residues" evidence="6">
    <location>
        <begin position="307"/>
        <end position="318"/>
    </location>
</feature>
<gene>
    <name evidence="9" type="ORF">LKD32_02780</name>
</gene>
<keyword evidence="2 5" id="KW-0547">Nucleotide-binding</keyword>
<evidence type="ECO:0000259" key="8">
    <source>
        <dbReference type="PROSITE" id="PS50901"/>
    </source>
</evidence>
<dbReference type="InterPro" id="IPR041027">
    <property type="entry name" value="FtsK_alpha"/>
</dbReference>
<keyword evidence="4" id="KW-0238">DNA-binding</keyword>
<dbReference type="Pfam" id="PF17854">
    <property type="entry name" value="FtsK_alpha"/>
    <property type="match status" value="1"/>
</dbReference>
<evidence type="ECO:0000256" key="6">
    <source>
        <dbReference type="SAM" id="MobiDB-lite"/>
    </source>
</evidence>
<comment type="caution">
    <text evidence="9">The sequence shown here is derived from an EMBL/GenBank/DDBJ whole genome shotgun (WGS) entry which is preliminary data.</text>
</comment>
<dbReference type="PANTHER" id="PTHR22683:SF41">
    <property type="entry name" value="DNA TRANSLOCASE FTSK"/>
    <property type="match status" value="1"/>
</dbReference>
<dbReference type="CDD" id="cd01127">
    <property type="entry name" value="TrwB_TraG_TraD_VirD4"/>
    <property type="match status" value="1"/>
</dbReference>
<feature type="compositionally biased region" description="Basic and acidic residues" evidence="6">
    <location>
        <begin position="22"/>
        <end position="32"/>
    </location>
</feature>
<protein>
    <submittedName>
        <fullName evidence="9">DNA translocase FtsK</fullName>
    </submittedName>
</protein>
<dbReference type="InterPro" id="IPR036388">
    <property type="entry name" value="WH-like_DNA-bd_sf"/>
</dbReference>
<feature type="region of interest" description="Disordered" evidence="6">
    <location>
        <begin position="297"/>
        <end position="322"/>
    </location>
</feature>
<keyword evidence="3 5" id="KW-0067">ATP-binding</keyword>
<proteinExistence type="inferred from homology"/>
<dbReference type="SMART" id="SM00382">
    <property type="entry name" value="AAA"/>
    <property type="match status" value="1"/>
</dbReference>
<dbReference type="InterPro" id="IPR018541">
    <property type="entry name" value="Ftsk_gamma"/>
</dbReference>
<dbReference type="GO" id="GO:0016020">
    <property type="term" value="C:membrane"/>
    <property type="evidence" value="ECO:0007669"/>
    <property type="project" value="UniProtKB-SubCell"/>
</dbReference>
<evidence type="ECO:0000256" key="2">
    <source>
        <dbReference type="ARBA" id="ARBA00022741"/>
    </source>
</evidence>
<feature type="region of interest" description="Disordered" evidence="6">
    <location>
        <begin position="620"/>
        <end position="667"/>
    </location>
</feature>
<dbReference type="Proteomes" id="UP001198962">
    <property type="component" value="Unassembled WGS sequence"/>
</dbReference>
<keyword evidence="7" id="KW-1133">Transmembrane helix</keyword>
<feature type="compositionally biased region" description="Basic and acidic residues" evidence="6">
    <location>
        <begin position="410"/>
        <end position="434"/>
    </location>
</feature>
<feature type="region of interest" description="Disordered" evidence="6">
    <location>
        <begin position="545"/>
        <end position="564"/>
    </location>
</feature>
<dbReference type="InterPro" id="IPR003593">
    <property type="entry name" value="AAA+_ATPase"/>
</dbReference>
<feature type="binding site" evidence="5">
    <location>
        <begin position="952"/>
        <end position="959"/>
    </location>
    <ligand>
        <name>ATP</name>
        <dbReference type="ChEBI" id="CHEBI:30616"/>
    </ligand>
</feature>
<dbReference type="Gene3D" id="3.40.50.300">
    <property type="entry name" value="P-loop containing nucleotide triphosphate hydrolases"/>
    <property type="match status" value="1"/>
</dbReference>
<dbReference type="InterPro" id="IPR027417">
    <property type="entry name" value="P-loop_NTPase"/>
</dbReference>
<feature type="transmembrane region" description="Helical" evidence="7">
    <location>
        <begin position="138"/>
        <end position="156"/>
    </location>
</feature>
<feature type="compositionally biased region" description="Basic and acidic residues" evidence="6">
    <location>
        <begin position="372"/>
        <end position="401"/>
    </location>
</feature>
<keyword evidence="7" id="KW-0812">Transmembrane</keyword>
<evidence type="ECO:0000256" key="4">
    <source>
        <dbReference type="ARBA" id="ARBA00023125"/>
    </source>
</evidence>
<dbReference type="Pfam" id="PF01580">
    <property type="entry name" value="FtsK_SpoIIIE"/>
    <property type="match status" value="1"/>
</dbReference>
<sequence>MASSKKMNSEEKSAKKTTPQTKKIERSTETRSRSRASSAKRGATTPNRQTVRVAVQPEPEWQEEPDFVQSEACILLSLAVAILLFLSNLHVCGVAGEVARNIQIGVFGSFGFVLPFALAGGVIFYSANQDNPLVTRKIVAGIILGVIICCFLQLFMGSEPGAGEGVSVYYEKAVKSGLGGGMLGGLICMVFKKILGGLGTFVLLFVCMIITLVCITEKSFLRLVQEQGEMAWEDFGRRREVQAERRQQRVRGVDLGATDLVSSKVSRGLRVYDGEKQESEEQREAYLEEKRAKSAGISLMMNETSGKKRQPSGGRNRRMPAQQPMYHRGGTLMEDLIVGVPLGAPAPAPAKFDTEDDNEPAEAKTISLAERQAQKSSEKAQKAKTAKESNGSKESDLETDAKSASSANIDRVDRTDHAKENEQAERTERTDGRKNPSSNDLKISEPTITRPDPADIFTGSISHPQGYHVYTAQDEIYSQQEPKPASAPNLSSTTSAFYSYEGQSPVSSTPNMSSMPNASNISNTPNTLELSGALDSASEMTAKKPTLTAQWQGDVPFEEEEKKDEYGTAVSWSLHASGAEQKQAEPLSASAHYEEGEIPPMGSVADDDSSDDVWVNVTSRTSRPQTFSPASKSLRDTLASKSGKANRESSTEPSIESSQNSVREPSMYETYETEMKKLEQSMQSQDRYLPDPAPTQQGVRIHPTTQTHPAMQAHQTVQPEYVDRDVRMKQTESGGSFAVPSAERRVVTASGKVIETETEALHKKLESKRQEELRQVKADQDTSVATQIRKEEELPKKEYVFPLTTLLKKGAPSANSFSDEEYRKTAIKLQQTLRNFGVGVTVTNISCGPSVTRYELHPEQGVKVSKIVALADDIKLSLAAADIRIEAPIPGKSAVGIEVPNKENNTVYLRDLLESENFRSHPSRLAFAVGKDIGGQVVVTDIAKMPHLLIAGATGSGKSVCINTLIMSVIFKSKPEDVKLIMIDPKVVELSVYNGIPHLLIPVVTDPKKASGALNWAVAEMTDRYKKFAQYNVRDLKGYNAKIENVKDIDDPNKPKKLPQIIIIVDELADLMMVAPGEVEDAICRLAQLARAAGIHLVIATQRPSVNVITGLIKANIPSRIAFSVSSGVDSRTIIDMNGAEKLLGKGDMLFYPAGFPKPQRVQGAFVSDQEVQAVVDFLTEQGMTADYSAEVETQMNSAPTAGAGGARDARDEYFAEAGNFIIEKDRASIGMLQRVFKIGFNRAARIMDQLAEAGVVGEEEGTKPRKVLMTQEEFEELLRQ</sequence>
<evidence type="ECO:0000256" key="3">
    <source>
        <dbReference type="ARBA" id="ARBA00022840"/>
    </source>
</evidence>
<feature type="region of interest" description="Disordered" evidence="6">
    <location>
        <begin position="1"/>
        <end position="51"/>
    </location>
</feature>
<keyword evidence="7" id="KW-0472">Membrane</keyword>
<dbReference type="RefSeq" id="WP_308450602.1">
    <property type="nucleotide sequence ID" value="NZ_JAJEPU010000005.1"/>
</dbReference>
<dbReference type="GO" id="GO:0003677">
    <property type="term" value="F:DNA binding"/>
    <property type="evidence" value="ECO:0007669"/>
    <property type="project" value="UniProtKB-KW"/>
</dbReference>
<dbReference type="EMBL" id="JAJEPU010000005">
    <property type="protein sequence ID" value="MCC2163816.1"/>
    <property type="molecule type" value="Genomic_DNA"/>
</dbReference>
<dbReference type="PROSITE" id="PS50901">
    <property type="entry name" value="FTSK"/>
    <property type="match status" value="1"/>
</dbReference>
<dbReference type="InterPro" id="IPR036390">
    <property type="entry name" value="WH_DNA-bd_sf"/>
</dbReference>
<dbReference type="PANTHER" id="PTHR22683">
    <property type="entry name" value="SPORULATION PROTEIN RELATED"/>
    <property type="match status" value="1"/>
</dbReference>
<dbReference type="GO" id="GO:0005524">
    <property type="term" value="F:ATP binding"/>
    <property type="evidence" value="ECO:0007669"/>
    <property type="project" value="UniProtKB-UniRule"/>
</dbReference>
<feature type="compositionally biased region" description="Polar residues" evidence="6">
    <location>
        <begin position="620"/>
        <end position="631"/>
    </location>
</feature>
<dbReference type="SUPFAM" id="SSF52540">
    <property type="entry name" value="P-loop containing nucleoside triphosphate hydrolases"/>
    <property type="match status" value="1"/>
</dbReference>
<feature type="region of interest" description="Disordered" evidence="6">
    <location>
        <begin position="500"/>
        <end position="529"/>
    </location>
</feature>
<feature type="transmembrane region" description="Helical" evidence="7">
    <location>
        <begin position="72"/>
        <end position="96"/>
    </location>
</feature>
<comment type="similarity">
    <text evidence="1">Belongs to the FtsK/SpoIIIE/SftA family.</text>
</comment>
<keyword evidence="10" id="KW-1185">Reference proteome</keyword>
<feature type="transmembrane region" description="Helical" evidence="7">
    <location>
        <begin position="102"/>
        <end position="126"/>
    </location>
</feature>
<evidence type="ECO:0000256" key="7">
    <source>
        <dbReference type="SAM" id="Phobius"/>
    </source>
</evidence>
<feature type="transmembrane region" description="Helical" evidence="7">
    <location>
        <begin position="202"/>
        <end position="221"/>
    </location>
</feature>
<dbReference type="InterPro" id="IPR002543">
    <property type="entry name" value="FtsK_dom"/>
</dbReference>
<evidence type="ECO:0000256" key="1">
    <source>
        <dbReference type="ARBA" id="ARBA00006474"/>
    </source>
</evidence>
<dbReference type="Pfam" id="PF09397">
    <property type="entry name" value="FtsK_gamma"/>
    <property type="match status" value="1"/>
</dbReference>
<dbReference type="Gene3D" id="3.30.980.40">
    <property type="match status" value="1"/>
</dbReference>
<feature type="region of interest" description="Disordered" evidence="6">
    <location>
        <begin position="369"/>
        <end position="456"/>
    </location>
</feature>
<name>A0AAE3DKC7_9FIRM</name>
<organism evidence="9 10">
    <name type="scientific">Brotaphodocola catenula</name>
    <dbReference type="NCBI Taxonomy" id="2885361"/>
    <lineage>
        <taxon>Bacteria</taxon>
        <taxon>Bacillati</taxon>
        <taxon>Bacillota</taxon>
        <taxon>Clostridia</taxon>
        <taxon>Lachnospirales</taxon>
        <taxon>Lachnospiraceae</taxon>
        <taxon>Brotaphodocola</taxon>
    </lineage>
</organism>
<dbReference type="SUPFAM" id="SSF46785">
    <property type="entry name" value="Winged helix' DNA-binding domain"/>
    <property type="match status" value="1"/>
</dbReference>
<feature type="transmembrane region" description="Helical" evidence="7">
    <location>
        <begin position="176"/>
        <end position="195"/>
    </location>
</feature>
<feature type="domain" description="FtsK" evidence="8">
    <location>
        <begin position="934"/>
        <end position="1132"/>
    </location>
</feature>
<evidence type="ECO:0000256" key="5">
    <source>
        <dbReference type="PROSITE-ProRule" id="PRU00289"/>
    </source>
</evidence>
<dbReference type="SMART" id="SM00843">
    <property type="entry name" value="Ftsk_gamma"/>
    <property type="match status" value="1"/>
</dbReference>
<feature type="compositionally biased region" description="Low complexity" evidence="6">
    <location>
        <begin position="35"/>
        <end position="45"/>
    </location>
</feature>
<evidence type="ECO:0000313" key="10">
    <source>
        <dbReference type="Proteomes" id="UP001198962"/>
    </source>
</evidence>
<feature type="compositionally biased region" description="Polar residues" evidence="6">
    <location>
        <begin position="651"/>
        <end position="663"/>
    </location>
</feature>
<reference evidence="9" key="1">
    <citation type="submission" date="2021-10" db="EMBL/GenBank/DDBJ databases">
        <title>Anaerobic single-cell dispensing facilitates the cultivation of human gut bacteria.</title>
        <authorList>
            <person name="Afrizal A."/>
        </authorList>
    </citation>
    <scope>NUCLEOTIDE SEQUENCE</scope>
    <source>
        <strain evidence="9">CLA-AA-H274</strain>
    </source>
</reference>
<evidence type="ECO:0000313" key="9">
    <source>
        <dbReference type="EMBL" id="MCC2163816.1"/>
    </source>
</evidence>
<dbReference type="Gene3D" id="1.10.10.10">
    <property type="entry name" value="Winged helix-like DNA-binding domain superfamily/Winged helix DNA-binding domain"/>
    <property type="match status" value="1"/>
</dbReference>
<accession>A0AAE3DKC7</accession>